<dbReference type="GO" id="GO:0005615">
    <property type="term" value="C:extracellular space"/>
    <property type="evidence" value="ECO:0007669"/>
    <property type="project" value="TreeGrafter"/>
</dbReference>
<dbReference type="InterPro" id="IPR000001">
    <property type="entry name" value="Kringle"/>
</dbReference>
<dbReference type="PROSITE" id="PS00021">
    <property type="entry name" value="KRINGLE_1"/>
    <property type="match status" value="1"/>
</dbReference>
<evidence type="ECO:0000313" key="4">
    <source>
        <dbReference type="Proteomes" id="UP000729913"/>
    </source>
</evidence>
<dbReference type="GO" id="GO:0005102">
    <property type="term" value="F:signaling receptor binding"/>
    <property type="evidence" value="ECO:0007669"/>
    <property type="project" value="TreeGrafter"/>
</dbReference>
<evidence type="ECO:0000256" key="1">
    <source>
        <dbReference type="PROSITE-ProRule" id="PRU00121"/>
    </source>
</evidence>
<reference evidence="3" key="2">
    <citation type="submission" date="2021-04" db="EMBL/GenBank/DDBJ databases">
        <title>Genome-wide patterns of bracovirus chromosomal integration into multiple host tissues during parasitism.</title>
        <authorList>
            <person name="Chebbi M.A.C."/>
        </authorList>
    </citation>
    <scope>NUCLEOTIDE SEQUENCE</scope>
    <source>
        <tissue evidence="3">Whole body</tissue>
    </source>
</reference>
<dbReference type="InterPro" id="IPR018056">
    <property type="entry name" value="Kringle_CS"/>
</dbReference>
<dbReference type="Proteomes" id="UP000729913">
    <property type="component" value="Unassembled WGS sequence"/>
</dbReference>
<dbReference type="CDD" id="cd00108">
    <property type="entry name" value="KR"/>
    <property type="match status" value="1"/>
</dbReference>
<dbReference type="AlphaFoldDB" id="A0A8J5UTH6"/>
<proteinExistence type="predicted"/>
<dbReference type="PROSITE" id="PS50070">
    <property type="entry name" value="KRINGLE_2"/>
    <property type="match status" value="1"/>
</dbReference>
<accession>A0A8J5UTH6</accession>
<dbReference type="PANTHER" id="PTHR24261:SF7">
    <property type="entry name" value="KRINGLE DOMAIN-CONTAINING PROTEIN"/>
    <property type="match status" value="1"/>
</dbReference>
<comment type="caution">
    <text evidence="3">The sequence shown here is derived from an EMBL/GenBank/DDBJ whole genome shotgun (WGS) entry which is preliminary data.</text>
</comment>
<keyword evidence="1" id="KW-0420">Kringle</keyword>
<keyword evidence="4" id="KW-1185">Reference proteome</keyword>
<dbReference type="SMART" id="SM00130">
    <property type="entry name" value="KR"/>
    <property type="match status" value="1"/>
</dbReference>
<dbReference type="PANTHER" id="PTHR24261">
    <property type="entry name" value="PLASMINOGEN-RELATED"/>
    <property type="match status" value="1"/>
</dbReference>
<reference evidence="3" key="1">
    <citation type="submission" date="2020-03" db="EMBL/GenBank/DDBJ databases">
        <authorList>
            <person name="Chebbi M.A."/>
            <person name="Drezen J.M."/>
        </authorList>
    </citation>
    <scope>NUCLEOTIDE SEQUENCE</scope>
    <source>
        <tissue evidence="3">Whole body</tissue>
    </source>
</reference>
<sequence>MASNSRRLLVIAINLCFFKEYQQAGFNFTKCKFSQFGGDYIGTIAVTKSGIRCQMWTGIEQIHKTKRFPNDNFPEHSRERAKNYCRNPDGDNGGPWCYVDGVYENIVNKEYCDVPLSDDRDCLVYTRSMDSYSTITKLDYSLQNITVWIKLWNPTFNYRVKN</sequence>
<dbReference type="GO" id="GO:0004175">
    <property type="term" value="F:endopeptidase activity"/>
    <property type="evidence" value="ECO:0007669"/>
    <property type="project" value="TreeGrafter"/>
</dbReference>
<name>A0A8J5UTH6_9HYME</name>
<gene>
    <name evidence="3" type="ORF">G9C98_002725</name>
</gene>
<dbReference type="EMBL" id="JAAOIC020000016">
    <property type="protein sequence ID" value="KAG8041432.1"/>
    <property type="molecule type" value="Genomic_DNA"/>
</dbReference>
<evidence type="ECO:0000313" key="3">
    <source>
        <dbReference type="EMBL" id="KAG8041432.1"/>
    </source>
</evidence>
<organism evidence="3 4">
    <name type="scientific">Cotesia typhae</name>
    <dbReference type="NCBI Taxonomy" id="2053667"/>
    <lineage>
        <taxon>Eukaryota</taxon>
        <taxon>Metazoa</taxon>
        <taxon>Ecdysozoa</taxon>
        <taxon>Arthropoda</taxon>
        <taxon>Hexapoda</taxon>
        <taxon>Insecta</taxon>
        <taxon>Pterygota</taxon>
        <taxon>Neoptera</taxon>
        <taxon>Endopterygota</taxon>
        <taxon>Hymenoptera</taxon>
        <taxon>Apocrita</taxon>
        <taxon>Ichneumonoidea</taxon>
        <taxon>Braconidae</taxon>
        <taxon>Microgastrinae</taxon>
        <taxon>Cotesia</taxon>
    </lineage>
</organism>
<dbReference type="InterPro" id="IPR050759">
    <property type="entry name" value="Serine_protease_kringle"/>
</dbReference>
<feature type="domain" description="Kringle" evidence="2">
    <location>
        <begin position="37"/>
        <end position="117"/>
    </location>
</feature>
<protein>
    <recommendedName>
        <fullName evidence="2">Kringle domain-containing protein</fullName>
    </recommendedName>
</protein>
<dbReference type="Pfam" id="PF00051">
    <property type="entry name" value="Kringle"/>
    <property type="match status" value="1"/>
</dbReference>
<dbReference type="OrthoDB" id="1915767at2759"/>
<evidence type="ECO:0000259" key="2">
    <source>
        <dbReference type="PROSITE" id="PS50070"/>
    </source>
</evidence>
<comment type="caution">
    <text evidence="1">Lacks conserved residue(s) required for the propagation of feature annotation.</text>
</comment>